<comment type="caution">
    <text evidence="3">The sequence shown here is derived from an EMBL/GenBank/DDBJ whole genome shotgun (WGS) entry which is preliminary data.</text>
</comment>
<dbReference type="InterPro" id="IPR036058">
    <property type="entry name" value="Kazal_dom_sf"/>
</dbReference>
<dbReference type="OrthoDB" id="551340at2759"/>
<dbReference type="SUPFAM" id="SSF100895">
    <property type="entry name" value="Kazal-type serine protease inhibitors"/>
    <property type="match status" value="1"/>
</dbReference>
<dbReference type="InterPro" id="IPR002350">
    <property type="entry name" value="Kazal_dom"/>
</dbReference>
<evidence type="ECO:0000313" key="3">
    <source>
        <dbReference type="EMBL" id="GBG82498.1"/>
    </source>
</evidence>
<dbReference type="EMBL" id="BFEA01000408">
    <property type="protein sequence ID" value="GBG82498.1"/>
    <property type="molecule type" value="Genomic_DNA"/>
</dbReference>
<evidence type="ECO:0000313" key="4">
    <source>
        <dbReference type="Proteomes" id="UP000265515"/>
    </source>
</evidence>
<dbReference type="Gene3D" id="3.30.60.30">
    <property type="match status" value="1"/>
</dbReference>
<sequence length="86" mass="8882">MVGKGNSPLKRATGLVMLGCLVMVLCCGISVEAKCKACPWKCGACLTLYAPVCGCDGITYSNACVAHCQCIDKTTPGACVPRPTKP</sequence>
<organism evidence="3 4">
    <name type="scientific">Chara braunii</name>
    <name type="common">Braun's stonewort</name>
    <dbReference type="NCBI Taxonomy" id="69332"/>
    <lineage>
        <taxon>Eukaryota</taxon>
        <taxon>Viridiplantae</taxon>
        <taxon>Streptophyta</taxon>
        <taxon>Charophyceae</taxon>
        <taxon>Charales</taxon>
        <taxon>Characeae</taxon>
        <taxon>Chara</taxon>
    </lineage>
</organism>
<dbReference type="PROSITE" id="PS00282">
    <property type="entry name" value="KAZAL_1"/>
    <property type="match status" value="1"/>
</dbReference>
<gene>
    <name evidence="3" type="ORF">CBR_g34875</name>
</gene>
<reference evidence="3 4" key="1">
    <citation type="journal article" date="2018" name="Cell">
        <title>The Chara Genome: Secondary Complexity and Implications for Plant Terrestrialization.</title>
        <authorList>
            <person name="Nishiyama T."/>
            <person name="Sakayama H."/>
            <person name="Vries J.D."/>
            <person name="Buschmann H."/>
            <person name="Saint-Marcoux D."/>
            <person name="Ullrich K.K."/>
            <person name="Haas F.B."/>
            <person name="Vanderstraeten L."/>
            <person name="Becker D."/>
            <person name="Lang D."/>
            <person name="Vosolsobe S."/>
            <person name="Rombauts S."/>
            <person name="Wilhelmsson P.K.I."/>
            <person name="Janitza P."/>
            <person name="Kern R."/>
            <person name="Heyl A."/>
            <person name="Rumpler F."/>
            <person name="Villalobos L.I.A.C."/>
            <person name="Clay J.M."/>
            <person name="Skokan R."/>
            <person name="Toyoda A."/>
            <person name="Suzuki Y."/>
            <person name="Kagoshima H."/>
            <person name="Schijlen E."/>
            <person name="Tajeshwar N."/>
            <person name="Catarino B."/>
            <person name="Hetherington A.J."/>
            <person name="Saltykova A."/>
            <person name="Bonnot C."/>
            <person name="Breuninger H."/>
            <person name="Symeonidi A."/>
            <person name="Radhakrishnan G.V."/>
            <person name="Van Nieuwerburgh F."/>
            <person name="Deforce D."/>
            <person name="Chang C."/>
            <person name="Karol K.G."/>
            <person name="Hedrich R."/>
            <person name="Ulvskov P."/>
            <person name="Glockner G."/>
            <person name="Delwiche C.F."/>
            <person name="Petrasek J."/>
            <person name="Van de Peer Y."/>
            <person name="Friml J."/>
            <person name="Beilby M."/>
            <person name="Dolan L."/>
            <person name="Kohara Y."/>
            <person name="Sugano S."/>
            <person name="Fujiyama A."/>
            <person name="Delaux P.-M."/>
            <person name="Quint M."/>
            <person name="TheiBen G."/>
            <person name="Hagemann M."/>
            <person name="Harholt J."/>
            <person name="Dunand C."/>
            <person name="Zachgo S."/>
            <person name="Langdale J."/>
            <person name="Maumus F."/>
            <person name="Straeten D.V.D."/>
            <person name="Gould S.B."/>
            <person name="Rensing S.A."/>
        </authorList>
    </citation>
    <scope>NUCLEOTIDE SEQUENCE [LARGE SCALE GENOMIC DNA]</scope>
    <source>
        <strain evidence="3 4">S276</strain>
    </source>
</reference>
<proteinExistence type="predicted"/>
<dbReference type="Gramene" id="GBG82498">
    <property type="protein sequence ID" value="GBG82498"/>
    <property type="gene ID" value="CBR_g34875"/>
</dbReference>
<feature type="transmembrane region" description="Helical" evidence="1">
    <location>
        <begin position="12"/>
        <end position="31"/>
    </location>
</feature>
<keyword evidence="1" id="KW-0472">Membrane</keyword>
<dbReference type="AlphaFoldDB" id="A0A388LJK4"/>
<accession>A0A388LJK4</accession>
<protein>
    <recommendedName>
        <fullName evidence="2">Kazal-like domain-containing protein</fullName>
    </recommendedName>
</protein>
<keyword evidence="4" id="KW-1185">Reference proteome</keyword>
<evidence type="ECO:0000256" key="1">
    <source>
        <dbReference type="SAM" id="Phobius"/>
    </source>
</evidence>
<feature type="domain" description="Kazal-like" evidence="2">
    <location>
        <begin position="39"/>
        <end position="81"/>
    </location>
</feature>
<keyword evidence="1" id="KW-0812">Transmembrane</keyword>
<name>A0A388LJK4_CHABU</name>
<dbReference type="Proteomes" id="UP000265515">
    <property type="component" value="Unassembled WGS sequence"/>
</dbReference>
<keyword evidence="1" id="KW-1133">Transmembrane helix</keyword>
<dbReference type="PROSITE" id="PS51465">
    <property type="entry name" value="KAZAL_2"/>
    <property type="match status" value="1"/>
</dbReference>
<evidence type="ECO:0000259" key="2">
    <source>
        <dbReference type="PROSITE" id="PS51465"/>
    </source>
</evidence>